<feature type="transmembrane region" description="Helical" evidence="1">
    <location>
        <begin position="162"/>
        <end position="181"/>
    </location>
</feature>
<dbReference type="RefSeq" id="WP_154406701.1">
    <property type="nucleotide sequence ID" value="NZ_VUNR01000009.1"/>
</dbReference>
<dbReference type="GeneID" id="96778462"/>
<evidence type="ECO:0000313" key="3">
    <source>
        <dbReference type="Proteomes" id="UP000433181"/>
    </source>
</evidence>
<feature type="transmembrane region" description="Helical" evidence="1">
    <location>
        <begin position="21"/>
        <end position="54"/>
    </location>
</feature>
<feature type="transmembrane region" description="Helical" evidence="1">
    <location>
        <begin position="424"/>
        <end position="443"/>
    </location>
</feature>
<accession>A0A6I2UAJ0</accession>
<gene>
    <name evidence="2" type="ORF">FYJ84_05985</name>
</gene>
<keyword evidence="3" id="KW-1185">Reference proteome</keyword>
<feature type="transmembrane region" description="Helical" evidence="1">
    <location>
        <begin position="236"/>
        <end position="255"/>
    </location>
</feature>
<feature type="transmembrane region" description="Helical" evidence="1">
    <location>
        <begin position="136"/>
        <end position="155"/>
    </location>
</feature>
<protein>
    <recommendedName>
        <fullName evidence="4">Exopolysaccharide Pel transporter PelG</fullName>
    </recommendedName>
</protein>
<feature type="transmembrane region" description="Helical" evidence="1">
    <location>
        <begin position="275"/>
        <end position="293"/>
    </location>
</feature>
<keyword evidence="1" id="KW-0472">Membrane</keyword>
<name>A0A6I2UAJ0_9FIRM</name>
<comment type="caution">
    <text evidence="2">The sequence shown here is derived from an EMBL/GenBank/DDBJ whole genome shotgun (WGS) entry which is preliminary data.</text>
</comment>
<feature type="transmembrane region" description="Helical" evidence="1">
    <location>
        <begin position="66"/>
        <end position="88"/>
    </location>
</feature>
<feature type="transmembrane region" description="Helical" evidence="1">
    <location>
        <begin position="193"/>
        <end position="215"/>
    </location>
</feature>
<evidence type="ECO:0008006" key="4">
    <source>
        <dbReference type="Google" id="ProtNLM"/>
    </source>
</evidence>
<proteinExistence type="predicted"/>
<feature type="transmembrane region" description="Helical" evidence="1">
    <location>
        <begin position="337"/>
        <end position="356"/>
    </location>
</feature>
<feature type="transmembrane region" description="Helical" evidence="1">
    <location>
        <begin position="100"/>
        <end position="124"/>
    </location>
</feature>
<feature type="transmembrane region" description="Helical" evidence="1">
    <location>
        <begin position="399"/>
        <end position="418"/>
    </location>
</feature>
<evidence type="ECO:0000256" key="1">
    <source>
        <dbReference type="SAM" id="Phobius"/>
    </source>
</evidence>
<dbReference type="EMBL" id="VUNR01000009">
    <property type="protein sequence ID" value="MSU08533.1"/>
    <property type="molecule type" value="Genomic_DNA"/>
</dbReference>
<dbReference type="Proteomes" id="UP000433181">
    <property type="component" value="Unassembled WGS sequence"/>
</dbReference>
<keyword evidence="1" id="KW-1133">Transmembrane helix</keyword>
<keyword evidence="1" id="KW-0812">Transmembrane</keyword>
<sequence>MAGIGFELKRLFDRRTLTGQTMAYGYSAIITAGPFALLTSMVLLIQLLFVQYGVAKGAGQLYTASVIYPFVFSQLLTCGFAMVITRYLADKLYQGEYENVTASCYGIIFISQLLGAVAAVAFYWDKPLAFELKLAAYVFFMEMSAVWLQGVYLTALKDYKSIFLSYGGGGAISVLLAWANLHFAFMEPVLGSMVAMCIGTGVIVCCFMVQIARYFGYPAEGMNFEFLPYFEVHYRLFGVAFFYTLAIYAANFIIWQGPWGVTVADTYLYSPRYDVVTFYAFLSILPTMIMFVVSMELKFYEQYAVYFTYITQKGNFQDIEDARKELLHTLWTEFKNIMEFQLVFSLMFLAAGGYLLSMGGVSYQDVNIYRILVLGAFFNAVLQVVYTLLLYLEDQHGALMIAGAFLLSNMVLGIGGLWLGEASYGFTFFLSALLACAVAVMRLQHFCQRISYYVFCGRPVFFEAPHGVFSRLAAFLYRDRQERNA</sequence>
<dbReference type="Pfam" id="PF16933">
    <property type="entry name" value="PelG"/>
    <property type="match status" value="1"/>
</dbReference>
<feature type="transmembrane region" description="Helical" evidence="1">
    <location>
        <begin position="368"/>
        <end position="392"/>
    </location>
</feature>
<dbReference type="AlphaFoldDB" id="A0A6I2UAJ0"/>
<reference evidence="2 3" key="1">
    <citation type="submission" date="2019-08" db="EMBL/GenBank/DDBJ databases">
        <title>In-depth cultivation of the pig gut microbiome towards novel bacterial diversity and tailored functional studies.</title>
        <authorList>
            <person name="Wylensek D."/>
            <person name="Hitch T.C.A."/>
            <person name="Clavel T."/>
        </authorList>
    </citation>
    <scope>NUCLEOTIDE SEQUENCE [LARGE SCALE GENOMIC DNA]</scope>
    <source>
        <strain evidence="2 3">WCA-693-APC-5D-A</strain>
    </source>
</reference>
<organism evidence="2 3">
    <name type="scientific">Anaerovibrio slackiae</name>
    <dbReference type="NCBI Taxonomy" id="2652309"/>
    <lineage>
        <taxon>Bacteria</taxon>
        <taxon>Bacillati</taxon>
        <taxon>Bacillota</taxon>
        <taxon>Negativicutes</taxon>
        <taxon>Selenomonadales</taxon>
        <taxon>Selenomonadaceae</taxon>
        <taxon>Anaerovibrio</taxon>
    </lineage>
</organism>
<dbReference type="InterPro" id="IPR031617">
    <property type="entry name" value="PelG"/>
</dbReference>
<evidence type="ECO:0000313" key="2">
    <source>
        <dbReference type="EMBL" id="MSU08533.1"/>
    </source>
</evidence>